<sequence length="258" mass="28408">MWDLEISKIIVNGFFEKFNDALDVDVAIVGGGPSALTASYFLTKNGFKVVIFEEKNDPGGGTWGGGMLFNELVVEEELEWMLKEFGMNYKRLNGFISIDSVHFASSLLYNTTKVGTKIFNNVIVEDILMEENRLCGVVINWAPVIKQRLHVDPITVKAKYVVDGTGHPASVVQMIIDRNLEVELPLDKIREFPMNAKEGENFVLKNTKEVFPGLFVMGMAAVSVGGGPRMGPIFGGMLKSGEKVANAIVEKLSVEVSK</sequence>
<dbReference type="Gene3D" id="3.50.50.60">
    <property type="entry name" value="FAD/NAD(P)-binding domain"/>
    <property type="match status" value="1"/>
</dbReference>
<comment type="function">
    <text evidence="6">Involved in the biosynthesis of the thiazole moiety of thiamine. Catalyzes the conversion of NAD and glycine to adenosine diphosphate 5-(2-hydroxyethyl)-4-methylthiazole-2-carboxylate (ADT), an adenylated thiazole intermediate, using free sulfide as a source of sulfur.</text>
</comment>
<dbReference type="PANTHER" id="PTHR43422">
    <property type="entry name" value="THIAMINE THIAZOLE SYNTHASE"/>
    <property type="match status" value="1"/>
</dbReference>
<evidence type="ECO:0000313" key="8">
    <source>
        <dbReference type="Proteomes" id="UP000185490"/>
    </source>
</evidence>
<protein>
    <recommendedName>
        <fullName evidence="6">Thiamine thiazole synthase</fullName>
        <ecNumber evidence="6">2.4.2.59</ecNumber>
    </recommendedName>
</protein>
<dbReference type="NCBIfam" id="TIGR00292">
    <property type="entry name" value="sulfide-dependent adenosine diphosphate thiazole synthase"/>
    <property type="match status" value="1"/>
</dbReference>
<keyword evidence="4 6" id="KW-0408">Iron</keyword>
<dbReference type="EMBL" id="CP007389">
    <property type="protein sequence ID" value="APT74493.1"/>
    <property type="molecule type" value="Genomic_DNA"/>
</dbReference>
<feature type="binding site" description="in other chain" evidence="6">
    <location>
        <begin position="53"/>
        <end position="54"/>
    </location>
    <ligand>
        <name>NAD(+)</name>
        <dbReference type="ChEBI" id="CHEBI:57540"/>
        <note>ligand shared between two adjacent protomers</note>
    </ligand>
</feature>
<feature type="binding site" evidence="6">
    <location>
        <position position="152"/>
    </location>
    <ligand>
        <name>Fe cation</name>
        <dbReference type="ChEBI" id="CHEBI:24875"/>
        <note>ligand shared between two adjacent protomers</note>
    </ligand>
</feature>
<dbReference type="Proteomes" id="UP000185490">
    <property type="component" value="Chromosome"/>
</dbReference>
<evidence type="ECO:0000256" key="3">
    <source>
        <dbReference type="ARBA" id="ARBA00022977"/>
    </source>
</evidence>
<feature type="binding site" description="in other chain" evidence="6">
    <location>
        <position position="219"/>
    </location>
    <ligand>
        <name>NAD(+)</name>
        <dbReference type="ChEBI" id="CHEBI:57540"/>
        <note>ligand shared between two adjacent protomers</note>
    </ligand>
</feature>
<dbReference type="RefSeq" id="WP_012057793.1">
    <property type="nucleotide sequence ID" value="NZ_CP007389.1"/>
</dbReference>
<gene>
    <name evidence="6" type="primary">thi4</name>
    <name evidence="7" type="ORF">BW47_08435</name>
</gene>
<keyword evidence="5 6" id="KW-0520">NAD</keyword>
<feature type="binding site" description="in other chain" evidence="6">
    <location>
        <position position="124"/>
    </location>
    <ligand>
        <name>NAD(+)</name>
        <dbReference type="ChEBI" id="CHEBI:57540"/>
        <note>ligand shared between two adjacent protomers</note>
    </ligand>
</feature>
<dbReference type="EC" id="2.4.2.59" evidence="6"/>
<feature type="binding site" evidence="6">
    <location>
        <position position="229"/>
    </location>
    <ligand>
        <name>glycine</name>
        <dbReference type="ChEBI" id="CHEBI:57305"/>
    </ligand>
</feature>
<proteinExistence type="inferred from homology"/>
<reference evidence="7 8" key="1">
    <citation type="submission" date="2014-02" db="EMBL/GenBank/DDBJ databases">
        <title>Diversity of Thermotogales isolates from hydrothermal vents.</title>
        <authorList>
            <person name="Haverkamp T.H.A."/>
            <person name="Lossouarn J."/>
            <person name="Geslin C."/>
            <person name="Nesbo C.L."/>
        </authorList>
    </citation>
    <scope>NUCLEOTIDE SEQUENCE [LARGE SCALE GENOMIC DNA]</scope>
    <source>
        <strain evidence="7 8">431</strain>
    </source>
</reference>
<comment type="caution">
    <text evidence="6">Lacks conserved residue(s) required for the propagation of feature annotation.</text>
</comment>
<evidence type="ECO:0000313" key="7">
    <source>
        <dbReference type="EMBL" id="APT74493.1"/>
    </source>
</evidence>
<comment type="pathway">
    <text evidence="6">Cofactor biosynthesis; thiamine diphosphate biosynthesis.</text>
</comment>
<dbReference type="Pfam" id="PF01946">
    <property type="entry name" value="Thi4"/>
    <property type="match status" value="1"/>
</dbReference>
<dbReference type="PRINTS" id="PR00420">
    <property type="entry name" value="RNGMNOXGNASE"/>
</dbReference>
<feature type="binding site" description="in other chain" evidence="6">
    <location>
        <position position="170"/>
    </location>
    <ligand>
        <name>NAD(+)</name>
        <dbReference type="ChEBI" id="CHEBI:57540"/>
        <note>ligand shared between two adjacent protomers</note>
    </ligand>
</feature>
<keyword evidence="8" id="KW-1185">Reference proteome</keyword>
<keyword evidence="3 6" id="KW-0784">Thiamine biosynthesis</keyword>
<organism evidence="7 8">
    <name type="scientific">Thermosipho melanesiensis</name>
    <dbReference type="NCBI Taxonomy" id="46541"/>
    <lineage>
        <taxon>Bacteria</taxon>
        <taxon>Thermotogati</taxon>
        <taxon>Thermotogota</taxon>
        <taxon>Thermotogae</taxon>
        <taxon>Thermotogales</taxon>
        <taxon>Fervidobacteriaceae</taxon>
        <taxon>Thermosipho</taxon>
    </lineage>
</organism>
<dbReference type="InterPro" id="IPR002922">
    <property type="entry name" value="Thi4_fam"/>
</dbReference>
<evidence type="ECO:0000256" key="1">
    <source>
        <dbReference type="ARBA" id="ARBA00022679"/>
    </source>
</evidence>
<evidence type="ECO:0000256" key="2">
    <source>
        <dbReference type="ARBA" id="ARBA00022723"/>
    </source>
</evidence>
<evidence type="ECO:0000256" key="5">
    <source>
        <dbReference type="ARBA" id="ARBA00023027"/>
    </source>
</evidence>
<keyword evidence="2 6" id="KW-0479">Metal-binding</keyword>
<name>A0ABM6GG32_9BACT</name>
<comment type="similarity">
    <text evidence="6">Belongs to the THI4 family.</text>
</comment>
<dbReference type="InterPro" id="IPR022828">
    <property type="entry name" value="Thi4_prok"/>
</dbReference>
<feature type="binding site" description="in other chain" evidence="6">
    <location>
        <position position="167"/>
    </location>
    <ligand>
        <name>Fe cation</name>
        <dbReference type="ChEBI" id="CHEBI:24875"/>
        <note>ligand shared between two adjacent protomers</note>
    </ligand>
</feature>
<accession>A0ABM6GG32</accession>
<feature type="binding site" description="in other chain" evidence="6">
    <location>
        <position position="61"/>
    </location>
    <ligand>
        <name>NAD(+)</name>
        <dbReference type="ChEBI" id="CHEBI:57540"/>
        <note>ligand shared between two adjacent protomers</note>
    </ligand>
</feature>
<feature type="binding site" evidence="6">
    <location>
        <begin position="150"/>
        <end position="152"/>
    </location>
    <ligand>
        <name>NAD(+)</name>
        <dbReference type="ChEBI" id="CHEBI:57540"/>
        <note>ligand shared between two adjacent protomers</note>
    </ligand>
</feature>
<evidence type="ECO:0000256" key="4">
    <source>
        <dbReference type="ARBA" id="ARBA00023004"/>
    </source>
</evidence>
<comment type="subunit">
    <text evidence="6">Homooctamer; tetramer of dimers.</text>
</comment>
<comment type="catalytic activity">
    <reaction evidence="6">
        <text>hydrogen sulfide + glycine + NAD(+) = ADP-5-ethyl-4-methylthiazole-2-carboxylate + nicotinamide + 3 H2O + H(+)</text>
        <dbReference type="Rhea" id="RHEA:55704"/>
        <dbReference type="ChEBI" id="CHEBI:15377"/>
        <dbReference type="ChEBI" id="CHEBI:15378"/>
        <dbReference type="ChEBI" id="CHEBI:17154"/>
        <dbReference type="ChEBI" id="CHEBI:29919"/>
        <dbReference type="ChEBI" id="CHEBI:57305"/>
        <dbReference type="ChEBI" id="CHEBI:57540"/>
        <dbReference type="ChEBI" id="CHEBI:139151"/>
        <dbReference type="EC" id="2.4.2.59"/>
    </reaction>
</comment>
<feature type="binding site" description="in other chain" evidence="6">
    <location>
        <position position="34"/>
    </location>
    <ligand>
        <name>NAD(+)</name>
        <dbReference type="ChEBI" id="CHEBI:57540"/>
        <note>ligand shared between two adjacent protomers</note>
    </ligand>
</feature>
<dbReference type="PANTHER" id="PTHR43422:SF3">
    <property type="entry name" value="THIAMINE THIAZOLE SYNTHASE"/>
    <property type="match status" value="1"/>
</dbReference>
<comment type="cofactor">
    <cofactor evidence="6">
        <name>Fe(2+)</name>
        <dbReference type="ChEBI" id="CHEBI:29033"/>
    </cofactor>
</comment>
<evidence type="ECO:0000256" key="6">
    <source>
        <dbReference type="HAMAP-Rule" id="MF_00304"/>
    </source>
</evidence>
<dbReference type="InterPro" id="IPR036188">
    <property type="entry name" value="FAD/NAD-bd_sf"/>
</dbReference>
<dbReference type="HAMAP" id="MF_00304">
    <property type="entry name" value="Thi4"/>
    <property type="match status" value="1"/>
</dbReference>
<dbReference type="SUPFAM" id="SSF51905">
    <property type="entry name" value="FAD/NAD(P)-binding domain"/>
    <property type="match status" value="1"/>
</dbReference>
<keyword evidence="1 6" id="KW-0808">Transferase</keyword>